<dbReference type="InterPro" id="IPR003663">
    <property type="entry name" value="Sugar/inositol_transpt"/>
</dbReference>
<feature type="transmembrane region" description="Helical" evidence="8">
    <location>
        <begin position="406"/>
        <end position="428"/>
    </location>
</feature>
<evidence type="ECO:0000313" key="11">
    <source>
        <dbReference type="Proteomes" id="UP001175353"/>
    </source>
</evidence>
<evidence type="ECO:0000256" key="6">
    <source>
        <dbReference type="ARBA" id="ARBA00023136"/>
    </source>
</evidence>
<keyword evidence="5 8" id="KW-1133">Transmembrane helix</keyword>
<feature type="transmembrane region" description="Helical" evidence="8">
    <location>
        <begin position="284"/>
        <end position="302"/>
    </location>
</feature>
<dbReference type="InterPro" id="IPR005829">
    <property type="entry name" value="Sugar_transporter_CS"/>
</dbReference>
<dbReference type="PANTHER" id="PTHR48022:SF38">
    <property type="entry name" value="MAJOR FACILITATOR SUPERFAMILY (MFS) PROFILE DOMAIN-CONTAINING PROTEIN-RELATED"/>
    <property type="match status" value="1"/>
</dbReference>
<sequence>MPALGSQTSRYNRLVTIFVALGSFTYGYCASIIGSTIGQPGWYQYFSLPQQGEQGYATTTTNAIATANGLFSAGGALGALGALSIMFTCDYLGRKRNIQFGSALSVLGGALQGGAAALAMFHVGRFVSGLGIGILVTVCPQYLSEVSPPFARGWLVGHHAIFLVFGYMLSAWLGYACYWATPVNPSFAWRFPLCMQCLAPALLLAGSPWGPRSPRWLVSKDKLDEAMTVLTRLRQSPGDPDNLVAREEFYQISEQLKLDEQKLKATGYGVWRTVWKKKSYRKRMLMGFMIQFGAEVAGPLIINNYAVILYTNLGQTGGMPLLLSAVWLTTAGLIYNPGGAWLHDKVNSRRGMFMVGIAGCLVTTACLCAMIAQYAGTTNRVGNGFGIFGTETSAKPDQLELEANEVAFIFLYLAFQGTGCDTTMYLWVSDIFPTEIRSIGMGFSLFGQFAATLIVLQTAPIGFAQVGWKYFLLVVCWSAVFLPIIYFYFPETARLTLEEIAQKFGDDVAVHITDASQEEQYKLEKMVERRESGTPADETAHAVPDGEPV</sequence>
<feature type="transmembrane region" description="Helical" evidence="8">
    <location>
        <begin position="470"/>
        <end position="489"/>
    </location>
</feature>
<dbReference type="GO" id="GO:0016020">
    <property type="term" value="C:membrane"/>
    <property type="evidence" value="ECO:0007669"/>
    <property type="project" value="UniProtKB-SubCell"/>
</dbReference>
<dbReference type="PANTHER" id="PTHR48022">
    <property type="entry name" value="PLASTIDIC GLUCOSE TRANSPORTER 4"/>
    <property type="match status" value="1"/>
</dbReference>
<dbReference type="PROSITE" id="PS00217">
    <property type="entry name" value="SUGAR_TRANSPORT_2"/>
    <property type="match status" value="1"/>
</dbReference>
<feature type="transmembrane region" description="Helical" evidence="8">
    <location>
        <begin position="155"/>
        <end position="175"/>
    </location>
</feature>
<keyword evidence="11" id="KW-1185">Reference proteome</keyword>
<dbReference type="InterPro" id="IPR036259">
    <property type="entry name" value="MFS_trans_sf"/>
</dbReference>
<dbReference type="PRINTS" id="PR00171">
    <property type="entry name" value="SUGRTRNSPORT"/>
</dbReference>
<feature type="transmembrane region" description="Helical" evidence="8">
    <location>
        <begin position="14"/>
        <end position="37"/>
    </location>
</feature>
<dbReference type="GO" id="GO:0005351">
    <property type="term" value="F:carbohydrate:proton symporter activity"/>
    <property type="evidence" value="ECO:0007669"/>
    <property type="project" value="TreeGrafter"/>
</dbReference>
<feature type="transmembrane region" description="Helical" evidence="8">
    <location>
        <begin position="100"/>
        <end position="120"/>
    </location>
</feature>
<feature type="transmembrane region" description="Helical" evidence="8">
    <location>
        <begin position="440"/>
        <end position="464"/>
    </location>
</feature>
<dbReference type="InterPro" id="IPR050360">
    <property type="entry name" value="MFS_Sugar_Transporters"/>
</dbReference>
<protein>
    <recommendedName>
        <fullName evidence="9">Major facilitator superfamily (MFS) profile domain-containing protein</fullName>
    </recommendedName>
</protein>
<organism evidence="10 11">
    <name type="scientific">Friedmanniomyces endolithicus</name>
    <dbReference type="NCBI Taxonomy" id="329885"/>
    <lineage>
        <taxon>Eukaryota</taxon>
        <taxon>Fungi</taxon>
        <taxon>Dikarya</taxon>
        <taxon>Ascomycota</taxon>
        <taxon>Pezizomycotina</taxon>
        <taxon>Dothideomycetes</taxon>
        <taxon>Dothideomycetidae</taxon>
        <taxon>Mycosphaerellales</taxon>
        <taxon>Teratosphaeriaceae</taxon>
        <taxon>Friedmanniomyces</taxon>
    </lineage>
</organism>
<feature type="transmembrane region" description="Helical" evidence="8">
    <location>
        <begin position="354"/>
        <end position="375"/>
    </location>
</feature>
<evidence type="ECO:0000256" key="2">
    <source>
        <dbReference type="ARBA" id="ARBA00010992"/>
    </source>
</evidence>
<keyword evidence="4 8" id="KW-0812">Transmembrane</keyword>
<feature type="transmembrane region" description="Helical" evidence="8">
    <location>
        <begin position="322"/>
        <end position="342"/>
    </location>
</feature>
<keyword evidence="6 8" id="KW-0472">Membrane</keyword>
<evidence type="ECO:0000259" key="9">
    <source>
        <dbReference type="PROSITE" id="PS50850"/>
    </source>
</evidence>
<keyword evidence="3" id="KW-0813">Transport</keyword>
<feature type="region of interest" description="Disordered" evidence="7">
    <location>
        <begin position="526"/>
        <end position="549"/>
    </location>
</feature>
<reference evidence="10" key="1">
    <citation type="submission" date="2023-06" db="EMBL/GenBank/DDBJ databases">
        <title>Black Yeasts Isolated from many extreme environments.</title>
        <authorList>
            <person name="Coleine C."/>
            <person name="Stajich J.E."/>
            <person name="Selbmann L."/>
        </authorList>
    </citation>
    <scope>NUCLEOTIDE SEQUENCE</scope>
    <source>
        <strain evidence="10">CCFEE 5200</strain>
    </source>
</reference>
<dbReference type="InterPro" id="IPR020846">
    <property type="entry name" value="MFS_dom"/>
</dbReference>
<dbReference type="EMBL" id="JAUJLE010000117">
    <property type="protein sequence ID" value="KAK0980450.1"/>
    <property type="molecule type" value="Genomic_DNA"/>
</dbReference>
<evidence type="ECO:0000256" key="1">
    <source>
        <dbReference type="ARBA" id="ARBA00004141"/>
    </source>
</evidence>
<dbReference type="Pfam" id="PF00083">
    <property type="entry name" value="Sugar_tr"/>
    <property type="match status" value="1"/>
</dbReference>
<evidence type="ECO:0000256" key="5">
    <source>
        <dbReference type="ARBA" id="ARBA00022989"/>
    </source>
</evidence>
<evidence type="ECO:0000313" key="10">
    <source>
        <dbReference type="EMBL" id="KAK0980450.1"/>
    </source>
</evidence>
<proteinExistence type="inferred from homology"/>
<dbReference type="PROSITE" id="PS50850">
    <property type="entry name" value="MFS"/>
    <property type="match status" value="1"/>
</dbReference>
<evidence type="ECO:0000256" key="4">
    <source>
        <dbReference type="ARBA" id="ARBA00022692"/>
    </source>
</evidence>
<dbReference type="InterPro" id="IPR005828">
    <property type="entry name" value="MFS_sugar_transport-like"/>
</dbReference>
<gene>
    <name evidence="10" type="ORF">LTR91_012281</name>
</gene>
<feature type="transmembrane region" description="Helical" evidence="8">
    <location>
        <begin position="70"/>
        <end position="93"/>
    </location>
</feature>
<accession>A0AAN6KG27</accession>
<dbReference type="SUPFAM" id="SSF103473">
    <property type="entry name" value="MFS general substrate transporter"/>
    <property type="match status" value="1"/>
</dbReference>
<dbReference type="Proteomes" id="UP001175353">
    <property type="component" value="Unassembled WGS sequence"/>
</dbReference>
<feature type="domain" description="Major facilitator superfamily (MFS) profile" evidence="9">
    <location>
        <begin position="15"/>
        <end position="493"/>
    </location>
</feature>
<comment type="subcellular location">
    <subcellularLocation>
        <location evidence="1">Membrane</location>
        <topology evidence="1">Multi-pass membrane protein</topology>
    </subcellularLocation>
</comment>
<evidence type="ECO:0000256" key="3">
    <source>
        <dbReference type="ARBA" id="ARBA00022448"/>
    </source>
</evidence>
<dbReference type="Gene3D" id="1.20.1250.20">
    <property type="entry name" value="MFS general substrate transporter like domains"/>
    <property type="match status" value="1"/>
</dbReference>
<comment type="similarity">
    <text evidence="2">Belongs to the major facilitator superfamily. Sugar transporter (TC 2.A.1.1) family.</text>
</comment>
<comment type="caution">
    <text evidence="10">The sequence shown here is derived from an EMBL/GenBank/DDBJ whole genome shotgun (WGS) entry which is preliminary data.</text>
</comment>
<evidence type="ECO:0000256" key="7">
    <source>
        <dbReference type="SAM" id="MobiDB-lite"/>
    </source>
</evidence>
<evidence type="ECO:0000256" key="8">
    <source>
        <dbReference type="SAM" id="Phobius"/>
    </source>
</evidence>
<name>A0AAN6KG27_9PEZI</name>
<dbReference type="AlphaFoldDB" id="A0AAN6KG27"/>